<dbReference type="EMBL" id="JBHULC010000004">
    <property type="protein sequence ID" value="MFD2519975.1"/>
    <property type="molecule type" value="Genomic_DNA"/>
</dbReference>
<evidence type="ECO:0008006" key="4">
    <source>
        <dbReference type="Google" id="ProtNLM"/>
    </source>
</evidence>
<evidence type="ECO:0000313" key="3">
    <source>
        <dbReference type="Proteomes" id="UP001597510"/>
    </source>
</evidence>
<keyword evidence="3" id="KW-1185">Reference proteome</keyword>
<name>A0ABW5J2U4_9BACT</name>
<comment type="caution">
    <text evidence="2">The sequence shown here is derived from an EMBL/GenBank/DDBJ whole genome shotgun (WGS) entry which is preliminary data.</text>
</comment>
<dbReference type="Proteomes" id="UP001597510">
    <property type="component" value="Unassembled WGS sequence"/>
</dbReference>
<sequence length="150" mass="17194">MKTMYRLIIFLVLLLPATSFGQRVANFAYKTFNAEDFEAYGFWVTGNEVGDINYSYKTPEGDIKTMKLQYEGTEMLSGEKAFKVLFPNNLRLYIVPRINNTLKVASLDGTYSKVFRWLYEGPVEGRGTFCEVCAGNAQEATKLLRTYYLK</sequence>
<proteinExistence type="predicted"/>
<evidence type="ECO:0000313" key="2">
    <source>
        <dbReference type="EMBL" id="MFD2519975.1"/>
    </source>
</evidence>
<feature type="chain" id="PRO_5046597892" description="DUF4468 domain-containing protein" evidence="1">
    <location>
        <begin position="22"/>
        <end position="150"/>
    </location>
</feature>
<organism evidence="2 3">
    <name type="scientific">Emticicia soli</name>
    <dbReference type="NCBI Taxonomy" id="2027878"/>
    <lineage>
        <taxon>Bacteria</taxon>
        <taxon>Pseudomonadati</taxon>
        <taxon>Bacteroidota</taxon>
        <taxon>Cytophagia</taxon>
        <taxon>Cytophagales</taxon>
        <taxon>Leadbetterellaceae</taxon>
        <taxon>Emticicia</taxon>
    </lineage>
</organism>
<feature type="signal peptide" evidence="1">
    <location>
        <begin position="1"/>
        <end position="21"/>
    </location>
</feature>
<accession>A0ABW5J2U4</accession>
<dbReference type="RefSeq" id="WP_379976543.1">
    <property type="nucleotide sequence ID" value="NZ_JBHULC010000004.1"/>
</dbReference>
<evidence type="ECO:0000256" key="1">
    <source>
        <dbReference type="SAM" id="SignalP"/>
    </source>
</evidence>
<gene>
    <name evidence="2" type="ORF">ACFSR2_03705</name>
</gene>
<protein>
    <recommendedName>
        <fullName evidence="4">DUF4468 domain-containing protein</fullName>
    </recommendedName>
</protein>
<keyword evidence="1" id="KW-0732">Signal</keyword>
<reference evidence="3" key="1">
    <citation type="journal article" date="2019" name="Int. J. Syst. Evol. Microbiol.">
        <title>The Global Catalogue of Microorganisms (GCM) 10K type strain sequencing project: providing services to taxonomists for standard genome sequencing and annotation.</title>
        <authorList>
            <consortium name="The Broad Institute Genomics Platform"/>
            <consortium name="The Broad Institute Genome Sequencing Center for Infectious Disease"/>
            <person name="Wu L."/>
            <person name="Ma J."/>
        </authorList>
    </citation>
    <scope>NUCLEOTIDE SEQUENCE [LARGE SCALE GENOMIC DNA]</scope>
    <source>
        <strain evidence="3">KCTC 52344</strain>
    </source>
</reference>